<accession>A0A6A5T5R2</accession>
<dbReference type="InterPro" id="IPR036259">
    <property type="entry name" value="MFS_trans_sf"/>
</dbReference>
<dbReference type="AlphaFoldDB" id="A0A6A5T5R2"/>
<feature type="transmembrane region" description="Helical" evidence="2">
    <location>
        <begin position="181"/>
        <end position="202"/>
    </location>
</feature>
<name>A0A6A5T5R2_9PLEO</name>
<keyword evidence="2" id="KW-1133">Transmembrane helix</keyword>
<protein>
    <submittedName>
        <fullName evidence="3">MFS general substrate transporter</fullName>
    </submittedName>
</protein>
<comment type="subcellular location">
    <subcellularLocation>
        <location evidence="1">Membrane</location>
        <topology evidence="1">Multi-pass membrane protein</topology>
    </subcellularLocation>
</comment>
<dbReference type="CDD" id="cd06174">
    <property type="entry name" value="MFS"/>
    <property type="match status" value="1"/>
</dbReference>
<dbReference type="PANTHER" id="PTHR20772">
    <property type="entry name" value="PROTEIN FMP42"/>
    <property type="match status" value="1"/>
</dbReference>
<dbReference type="GO" id="GO:0022857">
    <property type="term" value="F:transmembrane transporter activity"/>
    <property type="evidence" value="ECO:0007669"/>
    <property type="project" value="InterPro"/>
</dbReference>
<dbReference type="OrthoDB" id="330047at2759"/>
<dbReference type="GO" id="GO:0000329">
    <property type="term" value="C:fungal-type vacuole membrane"/>
    <property type="evidence" value="ECO:0007669"/>
    <property type="project" value="TreeGrafter"/>
</dbReference>
<keyword evidence="2" id="KW-0472">Membrane</keyword>
<dbReference type="SUPFAM" id="SSF103473">
    <property type="entry name" value="MFS general substrate transporter"/>
    <property type="match status" value="1"/>
</dbReference>
<feature type="transmembrane region" description="Helical" evidence="2">
    <location>
        <begin position="214"/>
        <end position="234"/>
    </location>
</feature>
<feature type="transmembrane region" description="Helical" evidence="2">
    <location>
        <begin position="434"/>
        <end position="454"/>
    </location>
</feature>
<evidence type="ECO:0000313" key="3">
    <source>
        <dbReference type="EMBL" id="KAF1947520.1"/>
    </source>
</evidence>
<keyword evidence="2" id="KW-0812">Transmembrane</keyword>
<feature type="transmembrane region" description="Helical" evidence="2">
    <location>
        <begin position="99"/>
        <end position="119"/>
    </location>
</feature>
<dbReference type="Proteomes" id="UP000800038">
    <property type="component" value="Unassembled WGS sequence"/>
</dbReference>
<sequence length="623" mass="69110">MSLIQHVTQQEGIDREEALVDLFLPPIDRQVSRQEASDRRLSFESAISSGFLGAPPGGKTVRRVISYDVIPKPDEPVQGEEYGGLTPYKVSTSKRVAQVIATVLACWFASGIVFGFAALKPILIKEGVFRDLCTPEELDADVEVCFDQDLRLNFFFSLASTTANVSALPVGTLLDRYGPRICFLLGSFFLTVGSILMSLAFQIEKFDGYTIGNFFFALGGTCVFLPSFSIANAFPKYGGSIVALVTGAFDASAAVFLFYRLIYDATDGTFKPETFFLMYLLVPVAIVIAQLTFLPNENYKTVPQLEMKINKAADAMQDVHSSDDELPDNEMWKRRKARSARRKERLGKLDDLIGDEIARKLREEKQEQKLETSGVWGALHNKSAKDQMLTPWFILLTLLTVLQMVRMNYFIATIREQYTYMLGSVELASKVNDFFDIALPLAGVLATPFLGALLDNVSTPGVLLLLVFIITAIGIVGSISALWAGYVNVILFVFLRPLYYSAMSDYATKVFGFATFGRVYGTIICVSGLVNLSQTGIDALTKGQFHGNPIPVNVFLAISAFLIGTALVTYVTVQVYRMRKRLDEEDAMTETNTEIGSIMESLLEEDEPRGYGTVTRQRQPWEV</sequence>
<dbReference type="EMBL" id="ML975998">
    <property type="protein sequence ID" value="KAF1947520.1"/>
    <property type="molecule type" value="Genomic_DNA"/>
</dbReference>
<feature type="transmembrane region" description="Helical" evidence="2">
    <location>
        <begin position="510"/>
        <end position="530"/>
    </location>
</feature>
<feature type="transmembrane region" description="Helical" evidence="2">
    <location>
        <begin position="392"/>
        <end position="414"/>
    </location>
</feature>
<reference evidence="3" key="1">
    <citation type="journal article" date="2020" name="Stud. Mycol.">
        <title>101 Dothideomycetes genomes: a test case for predicting lifestyles and emergence of pathogens.</title>
        <authorList>
            <person name="Haridas S."/>
            <person name="Albert R."/>
            <person name="Binder M."/>
            <person name="Bloem J."/>
            <person name="Labutti K."/>
            <person name="Salamov A."/>
            <person name="Andreopoulos B."/>
            <person name="Baker S."/>
            <person name="Barry K."/>
            <person name="Bills G."/>
            <person name="Bluhm B."/>
            <person name="Cannon C."/>
            <person name="Castanera R."/>
            <person name="Culley D."/>
            <person name="Daum C."/>
            <person name="Ezra D."/>
            <person name="Gonzalez J."/>
            <person name="Henrissat B."/>
            <person name="Kuo A."/>
            <person name="Liang C."/>
            <person name="Lipzen A."/>
            <person name="Lutzoni F."/>
            <person name="Magnuson J."/>
            <person name="Mondo S."/>
            <person name="Nolan M."/>
            <person name="Ohm R."/>
            <person name="Pangilinan J."/>
            <person name="Park H.-J."/>
            <person name="Ramirez L."/>
            <person name="Alfaro M."/>
            <person name="Sun H."/>
            <person name="Tritt A."/>
            <person name="Yoshinaga Y."/>
            <person name="Zwiers L.-H."/>
            <person name="Turgeon B."/>
            <person name="Goodwin S."/>
            <person name="Spatafora J."/>
            <person name="Crous P."/>
            <person name="Grigoriev I."/>
        </authorList>
    </citation>
    <scope>NUCLEOTIDE SEQUENCE</scope>
    <source>
        <strain evidence="3">CBS 161.51</strain>
    </source>
</reference>
<dbReference type="InterPro" id="IPR011701">
    <property type="entry name" value="MFS"/>
</dbReference>
<dbReference type="Gene3D" id="1.20.1250.20">
    <property type="entry name" value="MFS general substrate transporter like domains"/>
    <property type="match status" value="1"/>
</dbReference>
<dbReference type="PANTHER" id="PTHR20772:SF4">
    <property type="entry name" value="HYPOTHETICAL AMINO ACID TRANSPORTER (EUROFUNG)"/>
    <property type="match status" value="1"/>
</dbReference>
<feature type="transmembrane region" description="Helical" evidence="2">
    <location>
        <begin position="154"/>
        <end position="174"/>
    </location>
</feature>
<dbReference type="InterPro" id="IPR052599">
    <property type="entry name" value="SLC43A_AATransporter"/>
</dbReference>
<feature type="transmembrane region" description="Helical" evidence="2">
    <location>
        <begin position="241"/>
        <end position="262"/>
    </location>
</feature>
<organism evidence="3 4">
    <name type="scientific">Clathrospora elynae</name>
    <dbReference type="NCBI Taxonomy" id="706981"/>
    <lineage>
        <taxon>Eukaryota</taxon>
        <taxon>Fungi</taxon>
        <taxon>Dikarya</taxon>
        <taxon>Ascomycota</taxon>
        <taxon>Pezizomycotina</taxon>
        <taxon>Dothideomycetes</taxon>
        <taxon>Pleosporomycetidae</taxon>
        <taxon>Pleosporales</taxon>
        <taxon>Diademaceae</taxon>
        <taxon>Clathrospora</taxon>
    </lineage>
</organism>
<dbReference type="Pfam" id="PF07690">
    <property type="entry name" value="MFS_1"/>
    <property type="match status" value="1"/>
</dbReference>
<keyword evidence="4" id="KW-1185">Reference proteome</keyword>
<evidence type="ECO:0000313" key="4">
    <source>
        <dbReference type="Proteomes" id="UP000800038"/>
    </source>
</evidence>
<feature type="transmembrane region" description="Helical" evidence="2">
    <location>
        <begin position="274"/>
        <end position="294"/>
    </location>
</feature>
<gene>
    <name evidence="3" type="ORF">EJ02DRAFT_365058</name>
</gene>
<feature type="transmembrane region" description="Helical" evidence="2">
    <location>
        <begin position="461"/>
        <end position="479"/>
    </location>
</feature>
<evidence type="ECO:0000256" key="2">
    <source>
        <dbReference type="SAM" id="Phobius"/>
    </source>
</evidence>
<proteinExistence type="predicted"/>
<feature type="transmembrane region" description="Helical" evidence="2">
    <location>
        <begin position="550"/>
        <end position="573"/>
    </location>
</feature>
<evidence type="ECO:0000256" key="1">
    <source>
        <dbReference type="ARBA" id="ARBA00004141"/>
    </source>
</evidence>